<name>A0ABY6Q6E6_9GAMM</name>
<organism evidence="5 6">
    <name type="scientific">Candidatus Paraluminiphilus aquimaris</name>
    <dbReference type="NCBI Taxonomy" id="2518994"/>
    <lineage>
        <taxon>Bacteria</taxon>
        <taxon>Pseudomonadati</taxon>
        <taxon>Pseudomonadota</taxon>
        <taxon>Gammaproteobacteria</taxon>
        <taxon>Cellvibrionales</taxon>
        <taxon>Halieaceae</taxon>
        <taxon>Candidatus Paraluminiphilus</taxon>
    </lineage>
</organism>
<dbReference type="EC" id="2.3.2.6" evidence="4"/>
<dbReference type="InterPro" id="IPR042221">
    <property type="entry name" value="Leu/Phe-tRNA_Trfase_N"/>
</dbReference>
<accession>A0ABY6Q6E6</accession>
<dbReference type="PANTHER" id="PTHR30098:SF2">
    <property type="entry name" value="LEUCYL_PHENYLALANYL-TRNA--PROTEIN TRANSFERASE"/>
    <property type="match status" value="1"/>
</dbReference>
<keyword evidence="3 4" id="KW-0012">Acyltransferase</keyword>
<evidence type="ECO:0000313" key="6">
    <source>
        <dbReference type="Proteomes" id="UP001317963"/>
    </source>
</evidence>
<evidence type="ECO:0000256" key="1">
    <source>
        <dbReference type="ARBA" id="ARBA00022490"/>
    </source>
</evidence>
<comment type="catalytic activity">
    <reaction evidence="4">
        <text>N-terminal L-arginyl-[protein] + L-leucyl-tRNA(Leu) = N-terminal L-leucyl-L-arginyl-[protein] + tRNA(Leu) + H(+)</text>
        <dbReference type="Rhea" id="RHEA:50416"/>
        <dbReference type="Rhea" id="RHEA-COMP:9613"/>
        <dbReference type="Rhea" id="RHEA-COMP:9622"/>
        <dbReference type="Rhea" id="RHEA-COMP:12672"/>
        <dbReference type="Rhea" id="RHEA-COMP:12673"/>
        <dbReference type="ChEBI" id="CHEBI:15378"/>
        <dbReference type="ChEBI" id="CHEBI:64719"/>
        <dbReference type="ChEBI" id="CHEBI:78442"/>
        <dbReference type="ChEBI" id="CHEBI:78494"/>
        <dbReference type="ChEBI" id="CHEBI:133044"/>
        <dbReference type="EC" id="2.3.2.6"/>
    </reaction>
</comment>
<evidence type="ECO:0000313" key="5">
    <source>
        <dbReference type="EMBL" id="UZP74847.1"/>
    </source>
</evidence>
<comment type="catalytic activity">
    <reaction evidence="4">
        <text>N-terminal L-lysyl-[protein] + L-leucyl-tRNA(Leu) = N-terminal L-leucyl-L-lysyl-[protein] + tRNA(Leu) + H(+)</text>
        <dbReference type="Rhea" id="RHEA:12340"/>
        <dbReference type="Rhea" id="RHEA-COMP:9613"/>
        <dbReference type="Rhea" id="RHEA-COMP:9622"/>
        <dbReference type="Rhea" id="RHEA-COMP:12670"/>
        <dbReference type="Rhea" id="RHEA-COMP:12671"/>
        <dbReference type="ChEBI" id="CHEBI:15378"/>
        <dbReference type="ChEBI" id="CHEBI:65249"/>
        <dbReference type="ChEBI" id="CHEBI:78442"/>
        <dbReference type="ChEBI" id="CHEBI:78494"/>
        <dbReference type="ChEBI" id="CHEBI:133043"/>
        <dbReference type="EC" id="2.3.2.6"/>
    </reaction>
</comment>
<gene>
    <name evidence="4" type="primary">aat</name>
    <name evidence="5" type="ORF">E0F26_08900</name>
</gene>
<dbReference type="HAMAP" id="MF_00688">
    <property type="entry name" value="Leu_Phe_trans"/>
    <property type="match status" value="1"/>
</dbReference>
<dbReference type="InterPro" id="IPR042203">
    <property type="entry name" value="Leu/Phe-tRNA_Trfase_C"/>
</dbReference>
<dbReference type="NCBIfam" id="TIGR00667">
    <property type="entry name" value="aat"/>
    <property type="match status" value="1"/>
</dbReference>
<keyword evidence="2 4" id="KW-0808">Transferase</keyword>
<dbReference type="InterPro" id="IPR016181">
    <property type="entry name" value="Acyl_CoA_acyltransferase"/>
</dbReference>
<dbReference type="InterPro" id="IPR004616">
    <property type="entry name" value="Leu/Phe-tRNA_Trfase"/>
</dbReference>
<evidence type="ECO:0000256" key="4">
    <source>
        <dbReference type="HAMAP-Rule" id="MF_00688"/>
    </source>
</evidence>
<dbReference type="EMBL" id="CP036501">
    <property type="protein sequence ID" value="UZP74847.1"/>
    <property type="molecule type" value="Genomic_DNA"/>
</dbReference>
<dbReference type="Gene3D" id="3.40.630.70">
    <property type="entry name" value="Leucyl/phenylalanyl-tRNA-protein transferase, C-terminal domain"/>
    <property type="match status" value="1"/>
</dbReference>
<comment type="similarity">
    <text evidence="4">Belongs to the L/F-transferase family.</text>
</comment>
<reference evidence="5 6" key="1">
    <citation type="submission" date="2019-02" db="EMBL/GenBank/DDBJ databases">
        <title>Halieaceae_genomes.</title>
        <authorList>
            <person name="Li S.-H."/>
        </authorList>
    </citation>
    <scope>NUCLEOTIDE SEQUENCE [LARGE SCALE GENOMIC DNA]</scope>
    <source>
        <strain evidence="5 6">JH123</strain>
    </source>
</reference>
<dbReference type="SUPFAM" id="SSF55729">
    <property type="entry name" value="Acyl-CoA N-acyltransferases (Nat)"/>
    <property type="match status" value="1"/>
</dbReference>
<dbReference type="Pfam" id="PF03588">
    <property type="entry name" value="Leu_Phe_trans"/>
    <property type="match status" value="1"/>
</dbReference>
<comment type="subcellular location">
    <subcellularLocation>
        <location evidence="4">Cytoplasm</location>
    </subcellularLocation>
</comment>
<keyword evidence="1 4" id="KW-0963">Cytoplasm</keyword>
<evidence type="ECO:0000256" key="3">
    <source>
        <dbReference type="ARBA" id="ARBA00023315"/>
    </source>
</evidence>
<comment type="catalytic activity">
    <reaction evidence="4">
        <text>L-phenylalanyl-tRNA(Phe) + an N-terminal L-alpha-aminoacyl-[protein] = an N-terminal L-phenylalanyl-L-alpha-aminoacyl-[protein] + tRNA(Phe)</text>
        <dbReference type="Rhea" id="RHEA:43632"/>
        <dbReference type="Rhea" id="RHEA-COMP:9668"/>
        <dbReference type="Rhea" id="RHEA-COMP:9699"/>
        <dbReference type="Rhea" id="RHEA-COMP:10636"/>
        <dbReference type="Rhea" id="RHEA-COMP:10637"/>
        <dbReference type="ChEBI" id="CHEBI:78442"/>
        <dbReference type="ChEBI" id="CHEBI:78531"/>
        <dbReference type="ChEBI" id="CHEBI:78597"/>
        <dbReference type="ChEBI" id="CHEBI:83561"/>
        <dbReference type="EC" id="2.3.2.6"/>
    </reaction>
</comment>
<keyword evidence="6" id="KW-1185">Reference proteome</keyword>
<protein>
    <recommendedName>
        <fullName evidence="4">Leucyl/phenylalanyl-tRNA--protein transferase</fullName>
        <ecNumber evidence="4">2.3.2.6</ecNumber>
    </recommendedName>
    <alternativeName>
        <fullName evidence="4">L/F-transferase</fullName>
    </alternativeName>
    <alternativeName>
        <fullName evidence="4">Leucyltransferase</fullName>
    </alternativeName>
    <alternativeName>
        <fullName evidence="4">Phenyalanyltransferase</fullName>
    </alternativeName>
</protein>
<comment type="function">
    <text evidence="4">Functions in the N-end rule pathway of protein degradation where it conjugates Leu, Phe and, less efficiently, Met from aminoacyl-tRNAs to the N-termini of proteins containing an N-terminal arginine or lysine.</text>
</comment>
<evidence type="ECO:0000256" key="2">
    <source>
        <dbReference type="ARBA" id="ARBA00022679"/>
    </source>
</evidence>
<dbReference type="GO" id="GO:0008914">
    <property type="term" value="F:leucyl-tRNA--protein transferase activity"/>
    <property type="evidence" value="ECO:0007669"/>
    <property type="project" value="UniProtKB-EC"/>
</dbReference>
<dbReference type="PANTHER" id="PTHR30098">
    <property type="entry name" value="LEUCYL/PHENYLALANYL-TRNA--PROTEIN TRANSFERASE"/>
    <property type="match status" value="1"/>
</dbReference>
<proteinExistence type="inferred from homology"/>
<dbReference type="Proteomes" id="UP001317963">
    <property type="component" value="Chromosome"/>
</dbReference>
<sequence>MIEPFPPTENALKDPNGLLAVGGDLSAERLLHAYQRGIFPWYEEGEPILWWTPDPRAVLFPDELHVSRSLRRFLSKCNWEVSVNRCFDEVVSACADLTEERSATWISSDIATAYSQLHLLGYAQSIEVFDGDELVGGLYGVVLGRVFFGESMFSRRANASKVALHYLCSKAPFPDLELIDCQMPNAHLESLGMTLISRTKFEGLLRDHLGPFE</sequence>
<dbReference type="Gene3D" id="3.30.70.3550">
    <property type="entry name" value="Leucyl/phenylalanyl-tRNA-protein transferase, N-terminal domain"/>
    <property type="match status" value="1"/>
</dbReference>
<dbReference type="RefSeq" id="WP_279241309.1">
    <property type="nucleotide sequence ID" value="NZ_CP036501.1"/>
</dbReference>